<dbReference type="CDD" id="cd01335">
    <property type="entry name" value="Radical_SAM"/>
    <property type="match status" value="1"/>
</dbReference>
<evidence type="ECO:0000256" key="5">
    <source>
        <dbReference type="ARBA" id="ARBA00023014"/>
    </source>
</evidence>
<dbReference type="Proteomes" id="UP001163266">
    <property type="component" value="Chromosome"/>
</dbReference>
<dbReference type="SFLD" id="SFLDS00029">
    <property type="entry name" value="Radical_SAM"/>
    <property type="match status" value="1"/>
</dbReference>
<comment type="cofactor">
    <cofactor evidence="1">
        <name>[4Fe-4S] cluster</name>
        <dbReference type="ChEBI" id="CHEBI:49883"/>
    </cofactor>
</comment>
<keyword evidence="5" id="KW-0411">Iron-sulfur</keyword>
<dbReference type="InterPro" id="IPR007197">
    <property type="entry name" value="rSAM"/>
</dbReference>
<feature type="domain" description="Radical SAM core" evidence="6">
    <location>
        <begin position="13"/>
        <end position="181"/>
    </location>
</feature>
<reference evidence="7" key="1">
    <citation type="submission" date="2022-10" db="EMBL/GenBank/DDBJ databases">
        <title>Complete genome sequence of Schlegelella aquatica LMG 23380.</title>
        <authorList>
            <person name="Musilova J."/>
            <person name="Kourilova X."/>
            <person name="Bezdicek M."/>
            <person name="Hermankova K."/>
            <person name="Obruca S."/>
            <person name="Sedlar K."/>
        </authorList>
    </citation>
    <scope>NUCLEOTIDE SEQUENCE</scope>
    <source>
        <strain evidence="7">LMG 23380</strain>
    </source>
</reference>
<proteinExistence type="predicted"/>
<evidence type="ECO:0000256" key="4">
    <source>
        <dbReference type="ARBA" id="ARBA00023004"/>
    </source>
</evidence>
<keyword evidence="2" id="KW-0949">S-adenosyl-L-methionine</keyword>
<dbReference type="PANTHER" id="PTHR11228">
    <property type="entry name" value="RADICAL SAM DOMAIN PROTEIN"/>
    <property type="match status" value="1"/>
</dbReference>
<keyword evidence="4" id="KW-0408">Iron</keyword>
<organism evidence="7 8">
    <name type="scientific">Caldimonas aquatica</name>
    <dbReference type="NCBI Taxonomy" id="376175"/>
    <lineage>
        <taxon>Bacteria</taxon>
        <taxon>Pseudomonadati</taxon>
        <taxon>Pseudomonadota</taxon>
        <taxon>Betaproteobacteria</taxon>
        <taxon>Burkholderiales</taxon>
        <taxon>Sphaerotilaceae</taxon>
        <taxon>Caldimonas</taxon>
    </lineage>
</organism>
<dbReference type="InterPro" id="IPR013785">
    <property type="entry name" value="Aldolase_TIM"/>
</dbReference>
<dbReference type="InterPro" id="IPR058240">
    <property type="entry name" value="rSAM_sf"/>
</dbReference>
<dbReference type="InterPro" id="IPR050377">
    <property type="entry name" value="Radical_SAM_PqqE_MftC-like"/>
</dbReference>
<dbReference type="SFLD" id="SFLDG01067">
    <property type="entry name" value="SPASM/twitch_domain_containing"/>
    <property type="match status" value="1"/>
</dbReference>
<dbReference type="PANTHER" id="PTHR11228:SF7">
    <property type="entry name" value="PQQA PEPTIDE CYCLASE"/>
    <property type="match status" value="1"/>
</dbReference>
<dbReference type="EMBL" id="CP110257">
    <property type="protein sequence ID" value="UZD55817.1"/>
    <property type="molecule type" value="Genomic_DNA"/>
</dbReference>
<evidence type="ECO:0000259" key="6">
    <source>
        <dbReference type="PROSITE" id="PS51918"/>
    </source>
</evidence>
<evidence type="ECO:0000313" key="7">
    <source>
        <dbReference type="EMBL" id="UZD55817.1"/>
    </source>
</evidence>
<dbReference type="Pfam" id="PF04055">
    <property type="entry name" value="Radical_SAM"/>
    <property type="match status" value="1"/>
</dbReference>
<keyword evidence="8" id="KW-1185">Reference proteome</keyword>
<sequence>MNEAAPNESTLAPPLPRFAQIEPSSTCNLACRMCTVNHRPDAGPMLSMEDFVHLLDQLPGLEQLHLQGLGEPMRNPRFFDMVSLAASRGIRVTANTNLTLLTPERAERCVTSGLHTLSVSVDAAERAPYEDIRRKASFDKVVRNLHRLAQARRRHRSALQVRLVMVLMRHNLDQLLPLGKV</sequence>
<evidence type="ECO:0000256" key="1">
    <source>
        <dbReference type="ARBA" id="ARBA00001966"/>
    </source>
</evidence>
<name>A0ABY6MUY1_9BURK</name>
<gene>
    <name evidence="7" type="ORF">OMP39_04345</name>
</gene>
<evidence type="ECO:0000313" key="8">
    <source>
        <dbReference type="Proteomes" id="UP001163266"/>
    </source>
</evidence>
<dbReference type="SUPFAM" id="SSF102114">
    <property type="entry name" value="Radical SAM enzymes"/>
    <property type="match status" value="1"/>
</dbReference>
<keyword evidence="3" id="KW-0479">Metal-binding</keyword>
<accession>A0ABY6MUY1</accession>
<evidence type="ECO:0000256" key="3">
    <source>
        <dbReference type="ARBA" id="ARBA00022723"/>
    </source>
</evidence>
<dbReference type="RefSeq" id="WP_264893571.1">
    <property type="nucleotide sequence ID" value="NZ_CP110257.1"/>
</dbReference>
<dbReference type="PROSITE" id="PS51918">
    <property type="entry name" value="RADICAL_SAM"/>
    <property type="match status" value="1"/>
</dbReference>
<dbReference type="Gene3D" id="3.20.20.70">
    <property type="entry name" value="Aldolase class I"/>
    <property type="match status" value="1"/>
</dbReference>
<protein>
    <submittedName>
        <fullName evidence="7">Radical SAM protein</fullName>
    </submittedName>
</protein>
<evidence type="ECO:0000256" key="2">
    <source>
        <dbReference type="ARBA" id="ARBA00022691"/>
    </source>
</evidence>